<proteinExistence type="predicted"/>
<evidence type="ECO:0000256" key="2">
    <source>
        <dbReference type="ARBA" id="ARBA00022723"/>
    </source>
</evidence>
<dbReference type="OrthoDB" id="8186305at2759"/>
<gene>
    <name evidence="10" type="ORF">LSTR_LSTR001003</name>
</gene>
<keyword evidence="6" id="KW-0539">Nucleus</keyword>
<dbReference type="GO" id="GO:0005634">
    <property type="term" value="C:nucleus"/>
    <property type="evidence" value="ECO:0007669"/>
    <property type="project" value="UniProtKB-SubCell"/>
</dbReference>
<feature type="region of interest" description="Disordered" evidence="8">
    <location>
        <begin position="22"/>
        <end position="45"/>
    </location>
</feature>
<comment type="caution">
    <text evidence="10">The sequence shown here is derived from an EMBL/GenBank/DDBJ whole genome shotgun (WGS) entry which is preliminary data.</text>
</comment>
<evidence type="ECO:0000256" key="4">
    <source>
        <dbReference type="ARBA" id="ARBA00022771"/>
    </source>
</evidence>
<evidence type="ECO:0000256" key="5">
    <source>
        <dbReference type="ARBA" id="ARBA00022833"/>
    </source>
</evidence>
<dbReference type="GO" id="GO:0008270">
    <property type="term" value="F:zinc ion binding"/>
    <property type="evidence" value="ECO:0007669"/>
    <property type="project" value="UniProtKB-KW"/>
</dbReference>
<evidence type="ECO:0000259" key="9">
    <source>
        <dbReference type="PROSITE" id="PS50157"/>
    </source>
</evidence>
<feature type="domain" description="C2H2-type" evidence="9">
    <location>
        <begin position="166"/>
        <end position="190"/>
    </location>
</feature>
<evidence type="ECO:0000313" key="11">
    <source>
        <dbReference type="Proteomes" id="UP000291343"/>
    </source>
</evidence>
<reference evidence="10 11" key="1">
    <citation type="journal article" date="2017" name="Gigascience">
        <title>Genome sequence of the small brown planthopper, Laodelphax striatellus.</title>
        <authorList>
            <person name="Zhu J."/>
            <person name="Jiang F."/>
            <person name="Wang X."/>
            <person name="Yang P."/>
            <person name="Bao Y."/>
            <person name="Zhao W."/>
            <person name="Wang W."/>
            <person name="Lu H."/>
            <person name="Wang Q."/>
            <person name="Cui N."/>
            <person name="Li J."/>
            <person name="Chen X."/>
            <person name="Luo L."/>
            <person name="Yu J."/>
            <person name="Kang L."/>
            <person name="Cui F."/>
        </authorList>
    </citation>
    <scope>NUCLEOTIDE SEQUENCE [LARGE SCALE GENOMIC DNA]</scope>
    <source>
        <strain evidence="10">Lst14</strain>
    </source>
</reference>
<evidence type="ECO:0000256" key="1">
    <source>
        <dbReference type="ARBA" id="ARBA00004123"/>
    </source>
</evidence>
<dbReference type="Gene3D" id="3.30.160.60">
    <property type="entry name" value="Classic Zinc Finger"/>
    <property type="match status" value="2"/>
</dbReference>
<evidence type="ECO:0000256" key="6">
    <source>
        <dbReference type="ARBA" id="ARBA00023242"/>
    </source>
</evidence>
<keyword evidence="11" id="KW-1185">Reference proteome</keyword>
<evidence type="ECO:0000256" key="7">
    <source>
        <dbReference type="PROSITE-ProRule" id="PRU00042"/>
    </source>
</evidence>
<dbReference type="SMART" id="SM00355">
    <property type="entry name" value="ZnF_C2H2"/>
    <property type="match status" value="4"/>
</dbReference>
<keyword evidence="3" id="KW-0677">Repeat</keyword>
<dbReference type="InterPro" id="IPR013087">
    <property type="entry name" value="Znf_C2H2_type"/>
</dbReference>
<feature type="domain" description="C2H2-type" evidence="9">
    <location>
        <begin position="137"/>
        <end position="164"/>
    </location>
</feature>
<dbReference type="SUPFAM" id="SSF57667">
    <property type="entry name" value="beta-beta-alpha zinc fingers"/>
    <property type="match status" value="2"/>
</dbReference>
<feature type="compositionally biased region" description="Low complexity" evidence="8">
    <location>
        <begin position="31"/>
        <end position="44"/>
    </location>
</feature>
<dbReference type="Proteomes" id="UP000291343">
    <property type="component" value="Unassembled WGS sequence"/>
</dbReference>
<dbReference type="PANTHER" id="PTHR24394">
    <property type="entry name" value="ZINC FINGER PROTEIN"/>
    <property type="match status" value="1"/>
</dbReference>
<dbReference type="EMBL" id="QKKF02019844">
    <property type="protein sequence ID" value="RZF39482.1"/>
    <property type="molecule type" value="Genomic_DNA"/>
</dbReference>
<dbReference type="PROSITE" id="PS00028">
    <property type="entry name" value="ZINC_FINGER_C2H2_1"/>
    <property type="match status" value="1"/>
</dbReference>
<feature type="domain" description="C2H2-type" evidence="9">
    <location>
        <begin position="49"/>
        <end position="76"/>
    </location>
</feature>
<keyword evidence="2" id="KW-0479">Metal-binding</keyword>
<keyword evidence="4 7" id="KW-0863">Zinc-finger</keyword>
<dbReference type="PANTHER" id="PTHR24394:SF29">
    <property type="entry name" value="MYONEURIN"/>
    <property type="match status" value="1"/>
</dbReference>
<dbReference type="GO" id="GO:0000981">
    <property type="term" value="F:DNA-binding transcription factor activity, RNA polymerase II-specific"/>
    <property type="evidence" value="ECO:0007669"/>
    <property type="project" value="TreeGrafter"/>
</dbReference>
<protein>
    <recommendedName>
        <fullName evidence="9">C2H2-type domain-containing protein</fullName>
    </recommendedName>
</protein>
<dbReference type="Pfam" id="PF00096">
    <property type="entry name" value="zf-C2H2"/>
    <property type="match status" value="4"/>
</dbReference>
<comment type="subcellular location">
    <subcellularLocation>
        <location evidence="1">Nucleus</location>
    </subcellularLocation>
</comment>
<organism evidence="10 11">
    <name type="scientific">Laodelphax striatellus</name>
    <name type="common">Small brown planthopper</name>
    <name type="synonym">Delphax striatella</name>
    <dbReference type="NCBI Taxonomy" id="195883"/>
    <lineage>
        <taxon>Eukaryota</taxon>
        <taxon>Metazoa</taxon>
        <taxon>Ecdysozoa</taxon>
        <taxon>Arthropoda</taxon>
        <taxon>Hexapoda</taxon>
        <taxon>Insecta</taxon>
        <taxon>Pterygota</taxon>
        <taxon>Neoptera</taxon>
        <taxon>Paraneoptera</taxon>
        <taxon>Hemiptera</taxon>
        <taxon>Auchenorrhyncha</taxon>
        <taxon>Fulgoroidea</taxon>
        <taxon>Delphacidae</taxon>
        <taxon>Criomorphinae</taxon>
        <taxon>Laodelphax</taxon>
    </lineage>
</organism>
<dbReference type="AlphaFoldDB" id="A0A482X1F3"/>
<sequence length="195" mass="22258">MDSVSSDDYYYATAFLSQRLDAADDDDDGHSVASLSSKSESGGSNVKKYPCDNCGKVYTLRHNLNRHKKYECGKQPQLVCSFCQKKFTYKSTLQLHVAISIYNVSYAGPIPTPEAIFPKQRRRYPLPQVAGERREANKCEQCGKMYARKVSLVRHIRHECGKEPQLQCPHCPRRFTYNSPLQLHVLNNHSTVLKK</sequence>
<dbReference type="InterPro" id="IPR036236">
    <property type="entry name" value="Znf_C2H2_sf"/>
</dbReference>
<evidence type="ECO:0000313" key="10">
    <source>
        <dbReference type="EMBL" id="RZF39482.1"/>
    </source>
</evidence>
<keyword evidence="5" id="KW-0862">Zinc</keyword>
<accession>A0A482X1F3</accession>
<name>A0A482X1F3_LAOST</name>
<dbReference type="InParanoid" id="A0A482X1F3"/>
<dbReference type="SMR" id="A0A482X1F3"/>
<evidence type="ECO:0000256" key="3">
    <source>
        <dbReference type="ARBA" id="ARBA00022737"/>
    </source>
</evidence>
<dbReference type="PROSITE" id="PS50157">
    <property type="entry name" value="ZINC_FINGER_C2H2_2"/>
    <property type="match status" value="3"/>
</dbReference>
<evidence type="ECO:0000256" key="8">
    <source>
        <dbReference type="SAM" id="MobiDB-lite"/>
    </source>
</evidence>